<name>A0ABN3PYB9_9ACTN</name>
<feature type="compositionally biased region" description="Basic and acidic residues" evidence="1">
    <location>
        <begin position="92"/>
        <end position="103"/>
    </location>
</feature>
<sequence length="119" mass="12686">MTSPPSAGLTPAKQEPPENESPRRPGTRLLRKAVVGVAGTALIAAGIAMLVLPGPGILAIFAGLALLATEFETAKRVNDWARARFHDQWQKVRGRVGRDRQGKTSDTAESAESVKTARD</sequence>
<dbReference type="Proteomes" id="UP001501509">
    <property type="component" value="Unassembled WGS sequence"/>
</dbReference>
<reference evidence="2 3" key="1">
    <citation type="journal article" date="2019" name="Int. J. Syst. Evol. Microbiol.">
        <title>The Global Catalogue of Microorganisms (GCM) 10K type strain sequencing project: providing services to taxonomists for standard genome sequencing and annotation.</title>
        <authorList>
            <consortium name="The Broad Institute Genomics Platform"/>
            <consortium name="The Broad Institute Genome Sequencing Center for Infectious Disease"/>
            <person name="Wu L."/>
            <person name="Ma J."/>
        </authorList>
    </citation>
    <scope>NUCLEOTIDE SEQUENCE [LARGE SCALE GENOMIC DNA]</scope>
    <source>
        <strain evidence="2 3">JCM 6833</strain>
    </source>
</reference>
<protein>
    <recommendedName>
        <fullName evidence="4">Transmembrane protein</fullName>
    </recommendedName>
</protein>
<dbReference type="InterPro" id="IPR019099">
    <property type="entry name" value="Uncharacterised_PGPGW_TM"/>
</dbReference>
<feature type="region of interest" description="Disordered" evidence="1">
    <location>
        <begin position="92"/>
        <end position="119"/>
    </location>
</feature>
<keyword evidence="3" id="KW-1185">Reference proteome</keyword>
<comment type="caution">
    <text evidence="2">The sequence shown here is derived from an EMBL/GenBank/DDBJ whole genome shotgun (WGS) entry which is preliminary data.</text>
</comment>
<proteinExistence type="predicted"/>
<evidence type="ECO:0000256" key="1">
    <source>
        <dbReference type="SAM" id="MobiDB-lite"/>
    </source>
</evidence>
<evidence type="ECO:0000313" key="3">
    <source>
        <dbReference type="Proteomes" id="UP001501509"/>
    </source>
</evidence>
<accession>A0ABN3PYB9</accession>
<evidence type="ECO:0000313" key="2">
    <source>
        <dbReference type="EMBL" id="GAA2605330.1"/>
    </source>
</evidence>
<gene>
    <name evidence="2" type="ORF">GCM10010411_44380</name>
</gene>
<dbReference type="Pfam" id="PF09656">
    <property type="entry name" value="PGPGW"/>
    <property type="match status" value="1"/>
</dbReference>
<organism evidence="2 3">
    <name type="scientific">Actinomadura fulvescens</name>
    <dbReference type="NCBI Taxonomy" id="46160"/>
    <lineage>
        <taxon>Bacteria</taxon>
        <taxon>Bacillati</taxon>
        <taxon>Actinomycetota</taxon>
        <taxon>Actinomycetes</taxon>
        <taxon>Streptosporangiales</taxon>
        <taxon>Thermomonosporaceae</taxon>
        <taxon>Actinomadura</taxon>
    </lineage>
</organism>
<evidence type="ECO:0008006" key="4">
    <source>
        <dbReference type="Google" id="ProtNLM"/>
    </source>
</evidence>
<dbReference type="EMBL" id="BAAATD010000005">
    <property type="protein sequence ID" value="GAA2605330.1"/>
    <property type="molecule type" value="Genomic_DNA"/>
</dbReference>
<feature type="region of interest" description="Disordered" evidence="1">
    <location>
        <begin position="1"/>
        <end position="27"/>
    </location>
</feature>